<organism evidence="1 2">
    <name type="scientific">Ladona fulva</name>
    <name type="common">Scarce chaser dragonfly</name>
    <name type="synonym">Libellula fulva</name>
    <dbReference type="NCBI Taxonomy" id="123851"/>
    <lineage>
        <taxon>Eukaryota</taxon>
        <taxon>Metazoa</taxon>
        <taxon>Ecdysozoa</taxon>
        <taxon>Arthropoda</taxon>
        <taxon>Hexapoda</taxon>
        <taxon>Insecta</taxon>
        <taxon>Pterygota</taxon>
        <taxon>Palaeoptera</taxon>
        <taxon>Odonata</taxon>
        <taxon>Epiprocta</taxon>
        <taxon>Anisoptera</taxon>
        <taxon>Libelluloidea</taxon>
        <taxon>Libellulidae</taxon>
        <taxon>Ladona</taxon>
    </lineage>
</organism>
<reference evidence="1" key="2">
    <citation type="submission" date="2017-10" db="EMBL/GenBank/DDBJ databases">
        <title>Ladona fulva Genome sequencing and assembly.</title>
        <authorList>
            <person name="Murali S."/>
            <person name="Richards S."/>
            <person name="Bandaranaike D."/>
            <person name="Bellair M."/>
            <person name="Blankenburg K."/>
            <person name="Chao H."/>
            <person name="Dinh H."/>
            <person name="Doddapaneni H."/>
            <person name="Dugan-Rocha S."/>
            <person name="Elkadiri S."/>
            <person name="Gnanaolivu R."/>
            <person name="Hernandez B."/>
            <person name="Skinner E."/>
            <person name="Javaid M."/>
            <person name="Lee S."/>
            <person name="Li M."/>
            <person name="Ming W."/>
            <person name="Munidasa M."/>
            <person name="Muniz J."/>
            <person name="Nguyen L."/>
            <person name="Hughes D."/>
            <person name="Osuji N."/>
            <person name="Pu L.-L."/>
            <person name="Puazo M."/>
            <person name="Qu C."/>
            <person name="Quiroz J."/>
            <person name="Raj R."/>
            <person name="Weissenberger G."/>
            <person name="Xin Y."/>
            <person name="Zou X."/>
            <person name="Han Y."/>
            <person name="Worley K."/>
            <person name="Muzny D."/>
            <person name="Gibbs R."/>
        </authorList>
    </citation>
    <scope>NUCLEOTIDE SEQUENCE</scope>
    <source>
        <strain evidence="1">Sampled in the wild</strain>
    </source>
</reference>
<reference evidence="1" key="1">
    <citation type="submission" date="2013-04" db="EMBL/GenBank/DDBJ databases">
        <authorList>
            <person name="Qu J."/>
            <person name="Murali S.C."/>
            <person name="Bandaranaike D."/>
            <person name="Bellair M."/>
            <person name="Blankenburg K."/>
            <person name="Chao H."/>
            <person name="Dinh H."/>
            <person name="Doddapaneni H."/>
            <person name="Downs B."/>
            <person name="Dugan-Rocha S."/>
            <person name="Elkadiri S."/>
            <person name="Gnanaolivu R.D."/>
            <person name="Hernandez B."/>
            <person name="Javaid M."/>
            <person name="Jayaseelan J.C."/>
            <person name="Lee S."/>
            <person name="Li M."/>
            <person name="Ming W."/>
            <person name="Munidasa M."/>
            <person name="Muniz J."/>
            <person name="Nguyen L."/>
            <person name="Ongeri F."/>
            <person name="Osuji N."/>
            <person name="Pu L.-L."/>
            <person name="Puazo M."/>
            <person name="Qu C."/>
            <person name="Quiroz J."/>
            <person name="Raj R."/>
            <person name="Weissenberger G."/>
            <person name="Xin Y."/>
            <person name="Zou X."/>
            <person name="Han Y."/>
            <person name="Richards S."/>
            <person name="Worley K."/>
            <person name="Muzny D."/>
            <person name="Gibbs R."/>
        </authorList>
    </citation>
    <scope>NUCLEOTIDE SEQUENCE</scope>
    <source>
        <strain evidence="1">Sampled in the wild</strain>
    </source>
</reference>
<dbReference type="EMBL" id="KZ309702">
    <property type="protein sequence ID" value="KAG8239557.1"/>
    <property type="molecule type" value="Genomic_DNA"/>
</dbReference>
<name>A0A8K0PAW0_LADFU</name>
<accession>A0A8K0PAW0</accession>
<protein>
    <submittedName>
        <fullName evidence="1">Uncharacterized protein</fullName>
    </submittedName>
</protein>
<dbReference type="Proteomes" id="UP000792457">
    <property type="component" value="Unassembled WGS sequence"/>
</dbReference>
<evidence type="ECO:0000313" key="1">
    <source>
        <dbReference type="EMBL" id="KAG8239557.1"/>
    </source>
</evidence>
<evidence type="ECO:0000313" key="2">
    <source>
        <dbReference type="Proteomes" id="UP000792457"/>
    </source>
</evidence>
<comment type="caution">
    <text evidence="1">The sequence shown here is derived from an EMBL/GenBank/DDBJ whole genome shotgun (WGS) entry which is preliminary data.</text>
</comment>
<gene>
    <name evidence="1" type="ORF">J437_LFUL018908</name>
</gene>
<sequence>MEHSLSHAKDCMIWENLKPSSITNCFPRARFPPNSTVDNEECMADMNKEWAKILKYVHMDNISFQDFVEVDSELVTSGITEESVNFQSEAESSDDSEDEEVEIVQPKNSEMNTACAVLERIFCPLVQQLKGNFPVFYGVRLLLIDFTIS</sequence>
<dbReference type="AlphaFoldDB" id="A0A8K0PAW0"/>
<dbReference type="OrthoDB" id="125347at2759"/>
<proteinExistence type="predicted"/>
<keyword evidence="2" id="KW-1185">Reference proteome</keyword>